<name>A0ABX3H2T1_PAEBO</name>
<proteinExistence type="predicted"/>
<dbReference type="RefSeq" id="WP_076112712.1">
    <property type="nucleotide sequence ID" value="NZ_MPTB01000030.1"/>
</dbReference>
<evidence type="ECO:0008006" key="4">
    <source>
        <dbReference type="Google" id="ProtNLM"/>
    </source>
</evidence>
<dbReference type="EMBL" id="MPTB01000030">
    <property type="protein sequence ID" value="OMD44728.1"/>
    <property type="molecule type" value="Genomic_DNA"/>
</dbReference>
<keyword evidence="3" id="KW-1185">Reference proteome</keyword>
<sequence>MNKYVNGMRKITASTELAEGIVKKAVQEKAESDTGKPALTRRYRLQPAVSIIAAALVLLSLLSLFLIQSNGQRQPGQRPFLSDIFTVTVYAANGEPQEVQPEIKFPIGDYRVTNSRSPGFPIQITADGADEIRLQTTEGSFLRWTPPDYVVHELGTETAIASGDTIYWSPLPSKNRESELILTAYSNHTEIGRALIRIQSDESGTYSGKLVWNEQQ</sequence>
<evidence type="ECO:0000313" key="3">
    <source>
        <dbReference type="Proteomes" id="UP000187412"/>
    </source>
</evidence>
<keyword evidence="1" id="KW-0472">Membrane</keyword>
<accession>A0ABX3H2T1</accession>
<protein>
    <recommendedName>
        <fullName evidence="4">DUF4367 domain-containing protein</fullName>
    </recommendedName>
</protein>
<keyword evidence="1" id="KW-0812">Transmembrane</keyword>
<organism evidence="2 3">
    <name type="scientific">Paenibacillus borealis</name>
    <dbReference type="NCBI Taxonomy" id="160799"/>
    <lineage>
        <taxon>Bacteria</taxon>
        <taxon>Bacillati</taxon>
        <taxon>Bacillota</taxon>
        <taxon>Bacilli</taxon>
        <taxon>Bacillales</taxon>
        <taxon>Paenibacillaceae</taxon>
        <taxon>Paenibacillus</taxon>
    </lineage>
</organism>
<evidence type="ECO:0000256" key="1">
    <source>
        <dbReference type="SAM" id="Phobius"/>
    </source>
</evidence>
<feature type="transmembrane region" description="Helical" evidence="1">
    <location>
        <begin position="48"/>
        <end position="67"/>
    </location>
</feature>
<dbReference type="Proteomes" id="UP000187412">
    <property type="component" value="Unassembled WGS sequence"/>
</dbReference>
<reference evidence="2 3" key="1">
    <citation type="submission" date="2016-10" db="EMBL/GenBank/DDBJ databases">
        <title>Paenibacillus species isolates.</title>
        <authorList>
            <person name="Beno S.M."/>
        </authorList>
    </citation>
    <scope>NUCLEOTIDE SEQUENCE [LARGE SCALE GENOMIC DNA]</scope>
    <source>
        <strain evidence="2 3">FSL H7-0744</strain>
    </source>
</reference>
<keyword evidence="1" id="KW-1133">Transmembrane helix</keyword>
<comment type="caution">
    <text evidence="2">The sequence shown here is derived from an EMBL/GenBank/DDBJ whole genome shotgun (WGS) entry which is preliminary data.</text>
</comment>
<gene>
    <name evidence="2" type="ORF">BSK56_21745</name>
</gene>
<evidence type="ECO:0000313" key="2">
    <source>
        <dbReference type="EMBL" id="OMD44728.1"/>
    </source>
</evidence>